<dbReference type="Proteomes" id="UP000824533">
    <property type="component" value="Linkage Group LG12"/>
</dbReference>
<comment type="caution">
    <text evidence="1">The sequence shown here is derived from an EMBL/GenBank/DDBJ whole genome shotgun (WGS) entry which is preliminary data.</text>
</comment>
<accession>A0ACC1CZI1</accession>
<protein>
    <submittedName>
        <fullName evidence="1">Uncharacterized protein</fullName>
    </submittedName>
</protein>
<dbReference type="EMBL" id="CM034398">
    <property type="protein sequence ID" value="KAJ0177048.1"/>
    <property type="molecule type" value="Genomic_DNA"/>
</dbReference>
<evidence type="ECO:0000313" key="2">
    <source>
        <dbReference type="Proteomes" id="UP000824533"/>
    </source>
</evidence>
<gene>
    <name evidence="1" type="ORF">K1T71_007057</name>
</gene>
<organism evidence="1 2">
    <name type="scientific">Dendrolimus kikuchii</name>
    <dbReference type="NCBI Taxonomy" id="765133"/>
    <lineage>
        <taxon>Eukaryota</taxon>
        <taxon>Metazoa</taxon>
        <taxon>Ecdysozoa</taxon>
        <taxon>Arthropoda</taxon>
        <taxon>Hexapoda</taxon>
        <taxon>Insecta</taxon>
        <taxon>Pterygota</taxon>
        <taxon>Neoptera</taxon>
        <taxon>Endopterygota</taxon>
        <taxon>Lepidoptera</taxon>
        <taxon>Glossata</taxon>
        <taxon>Ditrysia</taxon>
        <taxon>Bombycoidea</taxon>
        <taxon>Lasiocampidae</taxon>
        <taxon>Dendrolimus</taxon>
    </lineage>
</organism>
<sequence>MTVNRKNSICTVDPFGRYYKNEEQPWIFDLNKHSRDLAKTRIYSTPIVNTIYRTKADTESEANKKKISKEYWCLKETDQMY</sequence>
<proteinExistence type="predicted"/>
<reference evidence="1 2" key="1">
    <citation type="journal article" date="2021" name="Front. Genet.">
        <title>Chromosome-Level Genome Assembly Reveals Significant Gene Expansion in the Toll and IMD Signaling Pathways of Dendrolimus kikuchii.</title>
        <authorList>
            <person name="Zhou J."/>
            <person name="Wu P."/>
            <person name="Xiong Z."/>
            <person name="Liu N."/>
            <person name="Zhao N."/>
            <person name="Ji M."/>
            <person name="Qiu Y."/>
            <person name="Yang B."/>
        </authorList>
    </citation>
    <scope>NUCLEOTIDE SEQUENCE [LARGE SCALE GENOMIC DNA]</scope>
    <source>
        <strain evidence="1">Ann1</strain>
    </source>
</reference>
<evidence type="ECO:0000313" key="1">
    <source>
        <dbReference type="EMBL" id="KAJ0177048.1"/>
    </source>
</evidence>
<name>A0ACC1CZI1_9NEOP</name>
<keyword evidence="2" id="KW-1185">Reference proteome</keyword>